<reference evidence="2" key="1">
    <citation type="submission" date="2020-06" db="EMBL/GenBank/DDBJ databases">
        <authorList>
            <person name="Li T."/>
            <person name="Hu X."/>
            <person name="Zhang T."/>
            <person name="Song X."/>
            <person name="Zhang H."/>
            <person name="Dai N."/>
            <person name="Sheng W."/>
            <person name="Hou X."/>
            <person name="Wei L."/>
        </authorList>
    </citation>
    <scope>NUCLEOTIDE SEQUENCE</scope>
    <source>
        <strain evidence="2">G01</strain>
        <tissue evidence="2">Leaf</tissue>
    </source>
</reference>
<dbReference type="EMBL" id="JACGWK010000014">
    <property type="protein sequence ID" value="KAL0318080.1"/>
    <property type="molecule type" value="Genomic_DNA"/>
</dbReference>
<name>A0AAW2LG10_9LAMI</name>
<accession>A0AAW2LG10</accession>
<protein>
    <submittedName>
        <fullName evidence="2">Uncharacterized protein</fullName>
    </submittedName>
</protein>
<feature type="region of interest" description="Disordered" evidence="1">
    <location>
        <begin position="20"/>
        <end position="50"/>
    </location>
</feature>
<feature type="compositionally biased region" description="Polar residues" evidence="1">
    <location>
        <begin position="30"/>
        <end position="42"/>
    </location>
</feature>
<organism evidence="2">
    <name type="scientific">Sesamum angustifolium</name>
    <dbReference type="NCBI Taxonomy" id="2727405"/>
    <lineage>
        <taxon>Eukaryota</taxon>
        <taxon>Viridiplantae</taxon>
        <taxon>Streptophyta</taxon>
        <taxon>Embryophyta</taxon>
        <taxon>Tracheophyta</taxon>
        <taxon>Spermatophyta</taxon>
        <taxon>Magnoliopsida</taxon>
        <taxon>eudicotyledons</taxon>
        <taxon>Gunneridae</taxon>
        <taxon>Pentapetalae</taxon>
        <taxon>asterids</taxon>
        <taxon>lamiids</taxon>
        <taxon>Lamiales</taxon>
        <taxon>Pedaliaceae</taxon>
        <taxon>Sesamum</taxon>
    </lineage>
</organism>
<evidence type="ECO:0000313" key="2">
    <source>
        <dbReference type="EMBL" id="KAL0318080.1"/>
    </source>
</evidence>
<comment type="caution">
    <text evidence="2">The sequence shown here is derived from an EMBL/GenBank/DDBJ whole genome shotgun (WGS) entry which is preliminary data.</text>
</comment>
<proteinExistence type="predicted"/>
<gene>
    <name evidence="2" type="ORF">Sangu_2222300</name>
</gene>
<sequence>MDDDWDLHAVVRGCAAVTTTTTDTTSTTTANNPFPSFSSTPNFHEDHQDSFDFPGLIDDRNDPFQGLQEIYQEFCLDAPPPANNSSAGVDTATVPSRRPKCFNPIEKLCKYNHHCSR</sequence>
<evidence type="ECO:0000256" key="1">
    <source>
        <dbReference type="SAM" id="MobiDB-lite"/>
    </source>
</evidence>
<reference evidence="2" key="2">
    <citation type="journal article" date="2024" name="Plant">
        <title>Genomic evolution and insights into agronomic trait innovations of Sesamum species.</title>
        <authorList>
            <person name="Miao H."/>
            <person name="Wang L."/>
            <person name="Qu L."/>
            <person name="Liu H."/>
            <person name="Sun Y."/>
            <person name="Le M."/>
            <person name="Wang Q."/>
            <person name="Wei S."/>
            <person name="Zheng Y."/>
            <person name="Lin W."/>
            <person name="Duan Y."/>
            <person name="Cao H."/>
            <person name="Xiong S."/>
            <person name="Wang X."/>
            <person name="Wei L."/>
            <person name="Li C."/>
            <person name="Ma Q."/>
            <person name="Ju M."/>
            <person name="Zhao R."/>
            <person name="Li G."/>
            <person name="Mu C."/>
            <person name="Tian Q."/>
            <person name="Mei H."/>
            <person name="Zhang T."/>
            <person name="Gao T."/>
            <person name="Zhang H."/>
        </authorList>
    </citation>
    <scope>NUCLEOTIDE SEQUENCE</scope>
    <source>
        <strain evidence="2">G01</strain>
    </source>
</reference>
<feature type="compositionally biased region" description="Low complexity" evidence="1">
    <location>
        <begin position="20"/>
        <end position="29"/>
    </location>
</feature>
<dbReference type="AlphaFoldDB" id="A0AAW2LG10"/>